<gene>
    <name evidence="2" type="ORF">EXIGLDRAFT_754237</name>
</gene>
<feature type="compositionally biased region" description="Polar residues" evidence="1">
    <location>
        <begin position="12"/>
        <end position="21"/>
    </location>
</feature>
<evidence type="ECO:0000256" key="1">
    <source>
        <dbReference type="SAM" id="MobiDB-lite"/>
    </source>
</evidence>
<feature type="region of interest" description="Disordered" evidence="1">
    <location>
        <begin position="158"/>
        <end position="207"/>
    </location>
</feature>
<accession>A0A165D402</accession>
<dbReference type="InParanoid" id="A0A165D402"/>
<keyword evidence="3" id="KW-1185">Reference proteome</keyword>
<evidence type="ECO:0000313" key="2">
    <source>
        <dbReference type="EMBL" id="KZV83736.1"/>
    </source>
</evidence>
<proteinExistence type="predicted"/>
<reference evidence="2 3" key="1">
    <citation type="journal article" date="2016" name="Mol. Biol. Evol.">
        <title>Comparative Genomics of Early-Diverging Mushroom-Forming Fungi Provides Insights into the Origins of Lignocellulose Decay Capabilities.</title>
        <authorList>
            <person name="Nagy L.G."/>
            <person name="Riley R."/>
            <person name="Tritt A."/>
            <person name="Adam C."/>
            <person name="Daum C."/>
            <person name="Floudas D."/>
            <person name="Sun H."/>
            <person name="Yadav J.S."/>
            <person name="Pangilinan J."/>
            <person name="Larsson K.H."/>
            <person name="Matsuura K."/>
            <person name="Barry K."/>
            <person name="Labutti K."/>
            <person name="Kuo R."/>
            <person name="Ohm R.A."/>
            <person name="Bhattacharya S.S."/>
            <person name="Shirouzu T."/>
            <person name="Yoshinaga Y."/>
            <person name="Martin F.M."/>
            <person name="Grigoriev I.V."/>
            <person name="Hibbett D.S."/>
        </authorList>
    </citation>
    <scope>NUCLEOTIDE SEQUENCE [LARGE SCALE GENOMIC DNA]</scope>
    <source>
        <strain evidence="2 3">HHB12029</strain>
    </source>
</reference>
<name>A0A165D402_EXIGL</name>
<protein>
    <submittedName>
        <fullName evidence="2">Uncharacterized protein</fullName>
    </submittedName>
</protein>
<sequence>MYNKLNHLGYQTTRDTDSVQTPKHIKQQRKDIRGTRPTGGATIDDDRAVQTRGVPTHNARYALHTDRALAFLHCSILVYYAALSAHLVPHDWSSCNGKSFRPQNLSRHLRSAHKAFACTPTGCERTFKDLDADEAACGRKRGGVKMEFDTDEDEWLSALSEDEDEDEPTPAPPAKRRSTRSPRSYAPRESSNSKERSREHGHMRAQLQVAEKKIKALQKQLADMRKTAKATATVAETSTAAKMEQRVGEDEWTMWVDADM</sequence>
<dbReference type="Proteomes" id="UP000077266">
    <property type="component" value="Unassembled WGS sequence"/>
</dbReference>
<dbReference type="EMBL" id="KV426257">
    <property type="protein sequence ID" value="KZV83736.1"/>
    <property type="molecule type" value="Genomic_DNA"/>
</dbReference>
<organism evidence="2 3">
    <name type="scientific">Exidia glandulosa HHB12029</name>
    <dbReference type="NCBI Taxonomy" id="1314781"/>
    <lineage>
        <taxon>Eukaryota</taxon>
        <taxon>Fungi</taxon>
        <taxon>Dikarya</taxon>
        <taxon>Basidiomycota</taxon>
        <taxon>Agaricomycotina</taxon>
        <taxon>Agaricomycetes</taxon>
        <taxon>Auriculariales</taxon>
        <taxon>Exidiaceae</taxon>
        <taxon>Exidia</taxon>
    </lineage>
</organism>
<feature type="compositionally biased region" description="Basic and acidic residues" evidence="1">
    <location>
        <begin position="191"/>
        <end position="202"/>
    </location>
</feature>
<dbReference type="AlphaFoldDB" id="A0A165D402"/>
<evidence type="ECO:0000313" key="3">
    <source>
        <dbReference type="Proteomes" id="UP000077266"/>
    </source>
</evidence>
<feature type="compositionally biased region" description="Acidic residues" evidence="1">
    <location>
        <begin position="158"/>
        <end position="168"/>
    </location>
</feature>
<feature type="region of interest" description="Disordered" evidence="1">
    <location>
        <begin position="12"/>
        <end position="49"/>
    </location>
</feature>